<proteinExistence type="predicted"/>
<feature type="compositionally biased region" description="Basic residues" evidence="1">
    <location>
        <begin position="288"/>
        <end position="307"/>
    </location>
</feature>
<name>A0ABU0RN99_9ACTN</name>
<dbReference type="Pfam" id="PF08378">
    <property type="entry name" value="NERD"/>
    <property type="match status" value="1"/>
</dbReference>
<sequence length="340" mass="36702">MSGLRVVPTWRQGHERLYVCLTDGRSVAWYDREASRVNLLSDDLRGDVLEALAPFLTGPVTVGPPPVPTPAELARLSLHPDDDLAPNRPGEALQIALDRDPTPPHRLRPDPRRRALTAEQTVGDALEALEGGGWHTLHSLPLPGGDRIHHLVIGPGGLFAVYTLYARKQRVVVTDPMVTLGRRAPRPLLRRIRSDANRASHALTAEVHPVLALTDPADLKVTVPLRGIRILQATDLPGLAQLGGVLKPADVEALHAVARDRGTWGRVLGGVVGGGRAVLMAALPWKRRPPTRMRSTRGPRCRRRPARSGRDCGSPARTGAPAGCRGRGRGRRGGVRPGRG</sequence>
<dbReference type="InterPro" id="IPR011528">
    <property type="entry name" value="NERD"/>
</dbReference>
<reference evidence="3 4" key="1">
    <citation type="submission" date="2023-07" db="EMBL/GenBank/DDBJ databases">
        <title>Comparative genomics of wheat-associated soil bacteria to identify genetic determinants of phenazine resistance.</title>
        <authorList>
            <person name="Mouncey N."/>
        </authorList>
    </citation>
    <scope>NUCLEOTIDE SEQUENCE [LARGE SCALE GENOMIC DNA]</scope>
    <source>
        <strain evidence="3 4">W2I16</strain>
    </source>
</reference>
<dbReference type="EMBL" id="JAUSZS010000003">
    <property type="protein sequence ID" value="MDQ0932627.1"/>
    <property type="molecule type" value="Genomic_DNA"/>
</dbReference>
<feature type="domain" description="NERD" evidence="2">
    <location>
        <begin position="117"/>
        <end position="161"/>
    </location>
</feature>
<evidence type="ECO:0000256" key="1">
    <source>
        <dbReference type="SAM" id="MobiDB-lite"/>
    </source>
</evidence>
<accession>A0ABU0RN99</accession>
<dbReference type="Proteomes" id="UP001223072">
    <property type="component" value="Unassembled WGS sequence"/>
</dbReference>
<evidence type="ECO:0000313" key="3">
    <source>
        <dbReference type="EMBL" id="MDQ0932627.1"/>
    </source>
</evidence>
<organism evidence="3 4">
    <name type="scientific">Streptomyces turgidiscabies</name>
    <dbReference type="NCBI Taxonomy" id="85558"/>
    <lineage>
        <taxon>Bacteria</taxon>
        <taxon>Bacillati</taxon>
        <taxon>Actinomycetota</taxon>
        <taxon>Actinomycetes</taxon>
        <taxon>Kitasatosporales</taxon>
        <taxon>Streptomycetaceae</taxon>
        <taxon>Streptomyces</taxon>
    </lineage>
</organism>
<evidence type="ECO:0000259" key="2">
    <source>
        <dbReference type="Pfam" id="PF08378"/>
    </source>
</evidence>
<gene>
    <name evidence="3" type="ORF">QFZ49_002557</name>
</gene>
<protein>
    <recommendedName>
        <fullName evidence="2">NERD domain-containing protein</fullName>
    </recommendedName>
</protein>
<evidence type="ECO:0000313" key="4">
    <source>
        <dbReference type="Proteomes" id="UP001223072"/>
    </source>
</evidence>
<feature type="region of interest" description="Disordered" evidence="1">
    <location>
        <begin position="288"/>
        <end position="340"/>
    </location>
</feature>
<feature type="compositionally biased region" description="Basic residues" evidence="1">
    <location>
        <begin position="326"/>
        <end position="340"/>
    </location>
</feature>
<feature type="compositionally biased region" description="Low complexity" evidence="1">
    <location>
        <begin position="315"/>
        <end position="324"/>
    </location>
</feature>
<comment type="caution">
    <text evidence="3">The sequence shown here is derived from an EMBL/GenBank/DDBJ whole genome shotgun (WGS) entry which is preliminary data.</text>
</comment>
<keyword evidence="4" id="KW-1185">Reference proteome</keyword>